<gene>
    <name evidence="2" type="ORF">AVDCRST_MAG84-1636</name>
</gene>
<evidence type="ECO:0000313" key="2">
    <source>
        <dbReference type="EMBL" id="CAA9326611.1"/>
    </source>
</evidence>
<reference evidence="2" key="1">
    <citation type="submission" date="2020-02" db="EMBL/GenBank/DDBJ databases">
        <authorList>
            <person name="Meier V. D."/>
        </authorList>
    </citation>
    <scope>NUCLEOTIDE SEQUENCE</scope>
    <source>
        <strain evidence="2">AVDCRST_MAG84</strain>
    </source>
</reference>
<accession>A0A6J4LAF0</accession>
<feature type="compositionally biased region" description="Low complexity" evidence="1">
    <location>
        <begin position="16"/>
        <end position="26"/>
    </location>
</feature>
<dbReference type="AlphaFoldDB" id="A0A6J4LAF0"/>
<sequence length="49" mass="5431">MADKTWTTTEPDYQGSNHSSSSNNNNAKGDRISHLSWLPFPSSGCFVRT</sequence>
<organism evidence="2">
    <name type="scientific">uncultured Microcoleus sp</name>
    <dbReference type="NCBI Taxonomy" id="259945"/>
    <lineage>
        <taxon>Bacteria</taxon>
        <taxon>Bacillati</taxon>
        <taxon>Cyanobacteriota</taxon>
        <taxon>Cyanophyceae</taxon>
        <taxon>Oscillatoriophycideae</taxon>
        <taxon>Oscillatoriales</taxon>
        <taxon>Microcoleaceae</taxon>
        <taxon>Microcoleus</taxon>
        <taxon>environmental samples</taxon>
    </lineage>
</organism>
<name>A0A6J4LAF0_9CYAN</name>
<dbReference type="EMBL" id="CADCTZ010000265">
    <property type="protein sequence ID" value="CAA9326611.1"/>
    <property type="molecule type" value="Genomic_DNA"/>
</dbReference>
<feature type="region of interest" description="Disordered" evidence="1">
    <location>
        <begin position="1"/>
        <end position="32"/>
    </location>
</feature>
<feature type="compositionally biased region" description="Polar residues" evidence="1">
    <location>
        <begin position="1"/>
        <end position="15"/>
    </location>
</feature>
<protein>
    <submittedName>
        <fullName evidence="2">Uncharacterized protein</fullName>
    </submittedName>
</protein>
<proteinExistence type="predicted"/>
<evidence type="ECO:0000256" key="1">
    <source>
        <dbReference type="SAM" id="MobiDB-lite"/>
    </source>
</evidence>